<protein>
    <submittedName>
        <fullName evidence="2">Uncharacterized protein</fullName>
    </submittedName>
</protein>
<feature type="region of interest" description="Disordered" evidence="1">
    <location>
        <begin position="1"/>
        <end position="21"/>
    </location>
</feature>
<sequence length="104" mass="11856">MVSSSEQNWHTEKTKNLDRGTSVGLLNQLTLHIFHEALITRGKSPAALTFSSKTGFIPFDQRRDRAEQPFEKNWTRDEVTPSKWQSAPTHFPGTEAKRTRSVTT</sequence>
<evidence type="ECO:0000256" key="1">
    <source>
        <dbReference type="SAM" id="MobiDB-lite"/>
    </source>
</evidence>
<accession>A0A061DXH6</accession>
<feature type="compositionally biased region" description="Basic and acidic residues" evidence="1">
    <location>
        <begin position="9"/>
        <end position="18"/>
    </location>
</feature>
<reference evidence="2 3" key="1">
    <citation type="journal article" date="2013" name="Genome Biol.">
        <title>The genome sequence of the most widely cultivated cacao type and its use to identify candidate genes regulating pod color.</title>
        <authorList>
            <person name="Motamayor J.C."/>
            <person name="Mockaitis K."/>
            <person name="Schmutz J."/>
            <person name="Haiminen N."/>
            <person name="Iii D.L."/>
            <person name="Cornejo O."/>
            <person name="Findley S.D."/>
            <person name="Zheng P."/>
            <person name="Utro F."/>
            <person name="Royaert S."/>
            <person name="Saski C."/>
            <person name="Jenkins J."/>
            <person name="Podicheti R."/>
            <person name="Zhao M."/>
            <person name="Scheffler B.E."/>
            <person name="Stack J.C."/>
            <person name="Feltus F.A."/>
            <person name="Mustiga G.M."/>
            <person name="Amores F."/>
            <person name="Phillips W."/>
            <person name="Marelli J.P."/>
            <person name="May G.D."/>
            <person name="Shapiro H."/>
            <person name="Ma J."/>
            <person name="Bustamante C.D."/>
            <person name="Schnell R.J."/>
            <person name="Main D."/>
            <person name="Gilbert D."/>
            <person name="Parida L."/>
            <person name="Kuhn D.N."/>
        </authorList>
    </citation>
    <scope>NUCLEOTIDE SEQUENCE [LARGE SCALE GENOMIC DNA]</scope>
    <source>
        <strain evidence="3">cv. Matina 1-6</strain>
    </source>
</reference>
<dbReference type="InParanoid" id="A0A061DXH6"/>
<gene>
    <name evidence="2" type="ORF">TCM_006505</name>
</gene>
<keyword evidence="3" id="KW-1185">Reference proteome</keyword>
<evidence type="ECO:0000313" key="2">
    <source>
        <dbReference type="EMBL" id="EOX97504.1"/>
    </source>
</evidence>
<dbReference type="Proteomes" id="UP000026915">
    <property type="component" value="Chromosome 2"/>
</dbReference>
<evidence type="ECO:0000313" key="3">
    <source>
        <dbReference type="Proteomes" id="UP000026915"/>
    </source>
</evidence>
<feature type="region of interest" description="Disordered" evidence="1">
    <location>
        <begin position="60"/>
        <end position="104"/>
    </location>
</feature>
<proteinExistence type="predicted"/>
<organism evidence="2 3">
    <name type="scientific">Theobroma cacao</name>
    <name type="common">Cacao</name>
    <name type="synonym">Cocoa</name>
    <dbReference type="NCBI Taxonomy" id="3641"/>
    <lineage>
        <taxon>Eukaryota</taxon>
        <taxon>Viridiplantae</taxon>
        <taxon>Streptophyta</taxon>
        <taxon>Embryophyta</taxon>
        <taxon>Tracheophyta</taxon>
        <taxon>Spermatophyta</taxon>
        <taxon>Magnoliopsida</taxon>
        <taxon>eudicotyledons</taxon>
        <taxon>Gunneridae</taxon>
        <taxon>Pentapetalae</taxon>
        <taxon>rosids</taxon>
        <taxon>malvids</taxon>
        <taxon>Malvales</taxon>
        <taxon>Malvaceae</taxon>
        <taxon>Byttnerioideae</taxon>
        <taxon>Theobroma</taxon>
    </lineage>
</organism>
<name>A0A061DXH6_THECC</name>
<feature type="compositionally biased region" description="Basic and acidic residues" evidence="1">
    <location>
        <begin position="60"/>
        <end position="80"/>
    </location>
</feature>
<dbReference type="HOGENOM" id="CLU_2255064_0_0_1"/>
<dbReference type="EMBL" id="CM001880">
    <property type="protein sequence ID" value="EOX97504.1"/>
    <property type="molecule type" value="Genomic_DNA"/>
</dbReference>
<dbReference type="AlphaFoldDB" id="A0A061DXH6"/>
<dbReference type="Gramene" id="EOX97504">
    <property type="protein sequence ID" value="EOX97504"/>
    <property type="gene ID" value="TCM_006505"/>
</dbReference>